<dbReference type="Proteomes" id="UP000587760">
    <property type="component" value="Unassembled WGS sequence"/>
</dbReference>
<evidence type="ECO:0000313" key="2">
    <source>
        <dbReference type="EMBL" id="MBB6481625.1"/>
    </source>
</evidence>
<proteinExistence type="predicted"/>
<feature type="domain" description="LysM" evidence="1">
    <location>
        <begin position="388"/>
        <end position="432"/>
    </location>
</feature>
<dbReference type="AlphaFoldDB" id="A0A841RCA8"/>
<organism evidence="2 3">
    <name type="scientific">Spirochaeta isovalerica</name>
    <dbReference type="NCBI Taxonomy" id="150"/>
    <lineage>
        <taxon>Bacteria</taxon>
        <taxon>Pseudomonadati</taxon>
        <taxon>Spirochaetota</taxon>
        <taxon>Spirochaetia</taxon>
        <taxon>Spirochaetales</taxon>
        <taxon>Spirochaetaceae</taxon>
        <taxon>Spirochaeta</taxon>
    </lineage>
</organism>
<evidence type="ECO:0000259" key="1">
    <source>
        <dbReference type="PROSITE" id="PS51782"/>
    </source>
</evidence>
<dbReference type="Gene3D" id="3.10.350.10">
    <property type="entry name" value="LysM domain"/>
    <property type="match status" value="2"/>
</dbReference>
<protein>
    <submittedName>
        <fullName evidence="2">Membrane-bound lytic murein transglycosylase D</fullName>
    </submittedName>
</protein>
<dbReference type="EMBL" id="JACHGJ010000007">
    <property type="protein sequence ID" value="MBB6481625.1"/>
    <property type="molecule type" value="Genomic_DNA"/>
</dbReference>
<keyword evidence="3" id="KW-1185">Reference proteome</keyword>
<dbReference type="CDD" id="cd16894">
    <property type="entry name" value="MltD-like"/>
    <property type="match status" value="1"/>
</dbReference>
<dbReference type="InterPro" id="IPR018392">
    <property type="entry name" value="LysM"/>
</dbReference>
<dbReference type="InterPro" id="IPR036779">
    <property type="entry name" value="LysM_dom_sf"/>
</dbReference>
<dbReference type="PANTHER" id="PTHR33734:SF22">
    <property type="entry name" value="MEMBRANE-BOUND LYTIC MUREIN TRANSGLYCOSYLASE D"/>
    <property type="match status" value="1"/>
</dbReference>
<dbReference type="InterPro" id="IPR023346">
    <property type="entry name" value="Lysozyme-like_dom_sf"/>
</dbReference>
<dbReference type="CDD" id="cd00118">
    <property type="entry name" value="LysM"/>
    <property type="match status" value="2"/>
</dbReference>
<evidence type="ECO:0000313" key="3">
    <source>
        <dbReference type="Proteomes" id="UP000587760"/>
    </source>
</evidence>
<dbReference type="Pfam" id="PF01476">
    <property type="entry name" value="LysM"/>
    <property type="match status" value="2"/>
</dbReference>
<dbReference type="PROSITE" id="PS51782">
    <property type="entry name" value="LYSM"/>
    <property type="match status" value="2"/>
</dbReference>
<accession>A0A841RCA8</accession>
<dbReference type="Pfam" id="PF01464">
    <property type="entry name" value="SLT"/>
    <property type="match status" value="1"/>
</dbReference>
<dbReference type="PANTHER" id="PTHR33734">
    <property type="entry name" value="LYSM DOMAIN-CONTAINING GPI-ANCHORED PROTEIN 2"/>
    <property type="match status" value="1"/>
</dbReference>
<feature type="domain" description="LysM" evidence="1">
    <location>
        <begin position="323"/>
        <end position="367"/>
    </location>
</feature>
<dbReference type="Gene3D" id="1.10.530.10">
    <property type="match status" value="1"/>
</dbReference>
<name>A0A841RCA8_9SPIO</name>
<comment type="caution">
    <text evidence="2">The sequence shown here is derived from an EMBL/GenBank/DDBJ whole genome shotgun (WGS) entry which is preliminary data.</text>
</comment>
<gene>
    <name evidence="2" type="ORF">HNR50_003305</name>
</gene>
<dbReference type="RefSeq" id="WP_184747863.1">
    <property type="nucleotide sequence ID" value="NZ_JACHGJ010000007.1"/>
</dbReference>
<dbReference type="SMART" id="SM00257">
    <property type="entry name" value="LysM"/>
    <property type="match status" value="2"/>
</dbReference>
<dbReference type="SUPFAM" id="SSF53955">
    <property type="entry name" value="Lysozyme-like"/>
    <property type="match status" value="1"/>
</dbReference>
<sequence>MGWHLLRRYFLILTAAALPLFSHELPHETRQTVSFLALDGENSEEPLPVRRDLRSERIFSYPFDFNETIEKFIEEYSTPERLAYLQRSLDRAAPFRNHIEETIKEKGLPTELVYLPLVESAYRVDAVSRSGATGLWQFMLNSIEPYDITVDQWRDDRRDFWRSTEAALEKLIYNYDKTGNWDLALAAYNCGLNGLRRTMASTGIEDYWELAGKQLLPAETNRYLPKFIAISTICSYGGRYGLDTGWEERLEWEKIELDRSVDLRLLAAETGMDYGTLRLGNAELLYDVTPPADSGYALKIPASHADSLNRVLETSDEAFMEFYRYSIRTGDTLSEISGHYKVPLSLIYRYNRNLSPRFLRAGQTVIIPALADVPPYGSQKGDEVDFTGTYVVREGDSLWSISGRFETTPELLASRNRLPVNGILNIGMKLMVPLTE</sequence>
<dbReference type="SUPFAM" id="SSF54106">
    <property type="entry name" value="LysM domain"/>
    <property type="match status" value="2"/>
</dbReference>
<dbReference type="InterPro" id="IPR008258">
    <property type="entry name" value="Transglycosylase_SLT_dom_1"/>
</dbReference>
<reference evidence="2 3" key="1">
    <citation type="submission" date="2020-08" db="EMBL/GenBank/DDBJ databases">
        <title>Genomic Encyclopedia of Type Strains, Phase IV (KMG-IV): sequencing the most valuable type-strain genomes for metagenomic binning, comparative biology and taxonomic classification.</title>
        <authorList>
            <person name="Goeker M."/>
        </authorList>
    </citation>
    <scope>NUCLEOTIDE SEQUENCE [LARGE SCALE GENOMIC DNA]</scope>
    <source>
        <strain evidence="2 3">DSM 2461</strain>
    </source>
</reference>